<proteinExistence type="predicted"/>
<keyword evidence="2" id="KW-1185">Reference proteome</keyword>
<organism evidence="1 2">
    <name type="scientific">Nephila pilipes</name>
    <name type="common">Giant wood spider</name>
    <name type="synonym">Nephila maculata</name>
    <dbReference type="NCBI Taxonomy" id="299642"/>
    <lineage>
        <taxon>Eukaryota</taxon>
        <taxon>Metazoa</taxon>
        <taxon>Ecdysozoa</taxon>
        <taxon>Arthropoda</taxon>
        <taxon>Chelicerata</taxon>
        <taxon>Arachnida</taxon>
        <taxon>Araneae</taxon>
        <taxon>Araneomorphae</taxon>
        <taxon>Entelegynae</taxon>
        <taxon>Araneoidea</taxon>
        <taxon>Nephilidae</taxon>
        <taxon>Nephila</taxon>
    </lineage>
</organism>
<accession>A0A8X6MSV5</accession>
<comment type="caution">
    <text evidence="1">The sequence shown here is derived from an EMBL/GenBank/DDBJ whole genome shotgun (WGS) entry which is preliminary data.</text>
</comment>
<evidence type="ECO:0000313" key="2">
    <source>
        <dbReference type="Proteomes" id="UP000887013"/>
    </source>
</evidence>
<dbReference type="EMBL" id="BMAW01096673">
    <property type="protein sequence ID" value="GFS75897.1"/>
    <property type="molecule type" value="Genomic_DNA"/>
</dbReference>
<dbReference type="AlphaFoldDB" id="A0A8X6MSV5"/>
<protein>
    <submittedName>
        <fullName evidence="1">Uncharacterized protein</fullName>
    </submittedName>
</protein>
<reference evidence="1" key="1">
    <citation type="submission" date="2020-08" db="EMBL/GenBank/DDBJ databases">
        <title>Multicomponent nature underlies the extraordinary mechanical properties of spider dragline silk.</title>
        <authorList>
            <person name="Kono N."/>
            <person name="Nakamura H."/>
            <person name="Mori M."/>
            <person name="Yoshida Y."/>
            <person name="Ohtoshi R."/>
            <person name="Malay A.D."/>
            <person name="Moran D.A.P."/>
            <person name="Tomita M."/>
            <person name="Numata K."/>
            <person name="Arakawa K."/>
        </authorList>
    </citation>
    <scope>NUCLEOTIDE SEQUENCE</scope>
</reference>
<name>A0A8X6MSV5_NEPPI</name>
<dbReference type="Proteomes" id="UP000887013">
    <property type="component" value="Unassembled WGS sequence"/>
</dbReference>
<gene>
    <name evidence="1" type="ORF">NPIL_172241</name>
</gene>
<evidence type="ECO:0000313" key="1">
    <source>
        <dbReference type="EMBL" id="GFS75897.1"/>
    </source>
</evidence>
<sequence length="118" mass="13199">MFLDQDPGLKVVAGLLRRNRGWIIGRIPLVPAGLLSTVLKSASGSDLGLIRSMLISLGNRLRWDQFTPGFAFRGPRDARSGKTSGIRYRSVLFCGRSYGLWTLKRMFFHGSPGFWCHT</sequence>